<reference evidence="3" key="1">
    <citation type="submission" date="2020-11" db="EMBL/GenBank/DDBJ databases">
        <authorList>
            <consortium name="DOE Joint Genome Institute"/>
            <person name="Ahrendt S."/>
            <person name="Riley R."/>
            <person name="Andreopoulos W."/>
            <person name="Labutti K."/>
            <person name="Pangilinan J."/>
            <person name="Ruiz-Duenas F.J."/>
            <person name="Barrasa J.M."/>
            <person name="Sanchez-Garcia M."/>
            <person name="Camarero S."/>
            <person name="Miyauchi S."/>
            <person name="Serrano A."/>
            <person name="Linde D."/>
            <person name="Babiker R."/>
            <person name="Drula E."/>
            <person name="Ayuso-Fernandez I."/>
            <person name="Pacheco R."/>
            <person name="Padilla G."/>
            <person name="Ferreira P."/>
            <person name="Barriuso J."/>
            <person name="Kellner H."/>
            <person name="Castanera R."/>
            <person name="Alfaro M."/>
            <person name="Ramirez L."/>
            <person name="Pisabarro A.G."/>
            <person name="Kuo A."/>
            <person name="Tritt A."/>
            <person name="Lipzen A."/>
            <person name="He G."/>
            <person name="Yan M."/>
            <person name="Ng V."/>
            <person name="Cullen D."/>
            <person name="Martin F."/>
            <person name="Rosso M.-N."/>
            <person name="Henrissat B."/>
            <person name="Hibbett D."/>
            <person name="Martinez A.T."/>
            <person name="Grigoriev I.V."/>
        </authorList>
    </citation>
    <scope>NUCLEOTIDE SEQUENCE</scope>
    <source>
        <strain evidence="3">CIRM-BRFM 674</strain>
    </source>
</reference>
<name>A0A9P5ZD41_9AGAR</name>
<evidence type="ECO:0000256" key="2">
    <source>
        <dbReference type="SAM" id="Phobius"/>
    </source>
</evidence>
<evidence type="ECO:0000313" key="3">
    <source>
        <dbReference type="EMBL" id="KAF9484274.1"/>
    </source>
</evidence>
<accession>A0A9P5ZD41</accession>
<dbReference type="CDD" id="cd00229">
    <property type="entry name" value="SGNH_hydrolase"/>
    <property type="match status" value="1"/>
</dbReference>
<feature type="transmembrane region" description="Helical" evidence="2">
    <location>
        <begin position="21"/>
        <end position="40"/>
    </location>
</feature>
<feature type="compositionally biased region" description="Basic and acidic residues" evidence="1">
    <location>
        <begin position="347"/>
        <end position="366"/>
    </location>
</feature>
<keyword evidence="2" id="KW-1133">Transmembrane helix</keyword>
<keyword evidence="4" id="KW-1185">Reference proteome</keyword>
<protein>
    <submittedName>
        <fullName evidence="3">CAP64-like protein</fullName>
    </submittedName>
</protein>
<proteinExistence type="predicted"/>
<comment type="caution">
    <text evidence="3">The sequence shown here is derived from an EMBL/GenBank/DDBJ whole genome shotgun (WGS) entry which is preliminary data.</text>
</comment>
<dbReference type="PANTHER" id="PTHR34407">
    <property type="entry name" value="EXPRESSED PROTEIN"/>
    <property type="match status" value="1"/>
</dbReference>
<evidence type="ECO:0000256" key="1">
    <source>
        <dbReference type="SAM" id="MobiDB-lite"/>
    </source>
</evidence>
<organism evidence="3 4">
    <name type="scientific">Pholiota conissans</name>
    <dbReference type="NCBI Taxonomy" id="109636"/>
    <lineage>
        <taxon>Eukaryota</taxon>
        <taxon>Fungi</taxon>
        <taxon>Dikarya</taxon>
        <taxon>Basidiomycota</taxon>
        <taxon>Agaricomycotina</taxon>
        <taxon>Agaricomycetes</taxon>
        <taxon>Agaricomycetidae</taxon>
        <taxon>Agaricales</taxon>
        <taxon>Agaricineae</taxon>
        <taxon>Strophariaceae</taxon>
        <taxon>Pholiota</taxon>
    </lineage>
</organism>
<gene>
    <name evidence="3" type="ORF">BDN70DRAFT_872770</name>
</gene>
<sequence>MASDSEKPSRFAQRSLGVTNRIWVVLLLLIFVLTCTHFIWPSIGSGSVVQNYSNADVKAKNYFNATEAGPNPFAFCPVYGPGDELGAKLGPHTLSKSVIHLGSGARIQRVLNQALAGQPVTISVLGGSVSSCHGAGDDPISPKCYPSKFFQWWNSVFPHPASELTNGAMRRTNSGYFGFCNSHHLPDVTDLVIIELDTEDPPGQEMMENFEILVRSILIRPDQPAVLLLGHFSPQVHHMHGFAGPDHWHSIVAQFYDVPHISIKSAIFPEYMKNPASVNKYYVDPILASVEGHDLITDILIAYMQSQICTAWSVAQGSAFDGATPGETGDSSGLFGGLGQRPGVPEPDSKKGKDGENNKKPSKEGHFQALSVPQGRINTRPNSGRAFEEVAPFCVSANDLINPLPPSLFYGSGWFAFHPTASGGSSLQTTAHYWYSTLPTSRLRIPLQVGAGDIGIYYLKEPVSQVGEGSSVECWVDDNYGGAKVIENAADVGEPTAALHVIDHYVGRGSHFVECQLLGEEGQGVQAFKIIGVFST</sequence>
<keyword evidence="2" id="KW-0472">Membrane</keyword>
<feature type="region of interest" description="Disordered" evidence="1">
    <location>
        <begin position="323"/>
        <end position="369"/>
    </location>
</feature>
<dbReference type="AlphaFoldDB" id="A0A9P5ZD41"/>
<dbReference type="PANTHER" id="PTHR34407:SF1">
    <property type="entry name" value="SGNH HYDROLASE-TYPE ESTERASE DOMAIN-CONTAINING PROTEIN"/>
    <property type="match status" value="1"/>
</dbReference>
<dbReference type="OrthoDB" id="544608at2759"/>
<dbReference type="SUPFAM" id="SSF52266">
    <property type="entry name" value="SGNH hydrolase"/>
    <property type="match status" value="1"/>
</dbReference>
<dbReference type="Proteomes" id="UP000807469">
    <property type="component" value="Unassembled WGS sequence"/>
</dbReference>
<keyword evidence="2" id="KW-0812">Transmembrane</keyword>
<dbReference type="EMBL" id="MU155145">
    <property type="protein sequence ID" value="KAF9484274.1"/>
    <property type="molecule type" value="Genomic_DNA"/>
</dbReference>
<evidence type="ECO:0000313" key="4">
    <source>
        <dbReference type="Proteomes" id="UP000807469"/>
    </source>
</evidence>